<name>A0A9D9HSM5_9BACT</name>
<feature type="signal peptide" evidence="1">
    <location>
        <begin position="1"/>
        <end position="18"/>
    </location>
</feature>
<comment type="caution">
    <text evidence="2">The sequence shown here is derived from an EMBL/GenBank/DDBJ whole genome shotgun (WGS) entry which is preliminary data.</text>
</comment>
<protein>
    <recommendedName>
        <fullName evidence="4">IgGFc-binding protein N-terminal domain-containing protein</fullName>
    </recommendedName>
</protein>
<dbReference type="EMBL" id="JADIMG010000036">
    <property type="protein sequence ID" value="MBO8459441.1"/>
    <property type="molecule type" value="Genomic_DNA"/>
</dbReference>
<keyword evidence="1" id="KW-0732">Signal</keyword>
<sequence>MKRLVFLVLVCMAMVVRAQVGTSCTNPYVVNHNFETYVPAGTHWFTAGTHDLPLYVTFEPDTFLLDVEKYESEDDFFADIPGVTIDFGCDGQYDETAQLVIALAAAAGYVIPLETYMVPMTLDSVFIVNYDDWYIRFDGYTQDSLLFYMPFDQEFADAFVMVGLTQNIPAYIKFTTNVGGVITLNSTSVMAQCEATSVRLYKYQEQTINANDTNAYYFTPDDLNASKLTGLNFYWQADDTARVYLSNTCQFEPSDSTYSFTAQPNVTTLAMDSITLSNHIRFISPFLFYRIESDVPGVLTLYNQDDVVLPKPPVGTGVQDAFASALKTRIEGNRVIVESEVMQDVLVFTPAGVVVQRFTIGAGKQHSFTLPAGIYFIRGDEENDVHELLVY</sequence>
<evidence type="ECO:0000313" key="3">
    <source>
        <dbReference type="Proteomes" id="UP000823641"/>
    </source>
</evidence>
<reference evidence="2" key="1">
    <citation type="submission" date="2020-10" db="EMBL/GenBank/DDBJ databases">
        <authorList>
            <person name="Gilroy R."/>
        </authorList>
    </citation>
    <scope>NUCLEOTIDE SEQUENCE</scope>
    <source>
        <strain evidence="2">G3-3990</strain>
    </source>
</reference>
<evidence type="ECO:0000256" key="1">
    <source>
        <dbReference type="SAM" id="SignalP"/>
    </source>
</evidence>
<feature type="chain" id="PRO_5039226309" description="IgGFc-binding protein N-terminal domain-containing protein" evidence="1">
    <location>
        <begin position="19"/>
        <end position="391"/>
    </location>
</feature>
<dbReference type="AlphaFoldDB" id="A0A9D9HSM5"/>
<gene>
    <name evidence="2" type="ORF">IAA73_03805</name>
</gene>
<accession>A0A9D9HSM5</accession>
<proteinExistence type="predicted"/>
<reference evidence="2" key="2">
    <citation type="journal article" date="2021" name="PeerJ">
        <title>Extensive microbial diversity within the chicken gut microbiome revealed by metagenomics and culture.</title>
        <authorList>
            <person name="Gilroy R."/>
            <person name="Ravi A."/>
            <person name="Getino M."/>
            <person name="Pursley I."/>
            <person name="Horton D.L."/>
            <person name="Alikhan N.F."/>
            <person name="Baker D."/>
            <person name="Gharbi K."/>
            <person name="Hall N."/>
            <person name="Watson M."/>
            <person name="Adriaenssens E.M."/>
            <person name="Foster-Nyarko E."/>
            <person name="Jarju S."/>
            <person name="Secka A."/>
            <person name="Antonio M."/>
            <person name="Oren A."/>
            <person name="Chaudhuri R.R."/>
            <person name="La Ragione R."/>
            <person name="Hildebrand F."/>
            <person name="Pallen M.J."/>
        </authorList>
    </citation>
    <scope>NUCLEOTIDE SEQUENCE</scope>
    <source>
        <strain evidence="2">G3-3990</strain>
    </source>
</reference>
<evidence type="ECO:0000313" key="2">
    <source>
        <dbReference type="EMBL" id="MBO8459441.1"/>
    </source>
</evidence>
<evidence type="ECO:0008006" key="4">
    <source>
        <dbReference type="Google" id="ProtNLM"/>
    </source>
</evidence>
<organism evidence="2 3">
    <name type="scientific">Candidatus Gallipaludibacter merdavium</name>
    <dbReference type="NCBI Taxonomy" id="2840839"/>
    <lineage>
        <taxon>Bacteria</taxon>
        <taxon>Pseudomonadati</taxon>
        <taxon>Bacteroidota</taxon>
        <taxon>Bacteroidia</taxon>
        <taxon>Bacteroidales</taxon>
        <taxon>Candidatus Gallipaludibacter</taxon>
    </lineage>
</organism>
<dbReference type="Proteomes" id="UP000823641">
    <property type="component" value="Unassembled WGS sequence"/>
</dbReference>